<evidence type="ECO:0000259" key="2">
    <source>
        <dbReference type="SMART" id="SM00181"/>
    </source>
</evidence>
<feature type="domain" description="EGF-like" evidence="2">
    <location>
        <begin position="205"/>
        <end position="251"/>
    </location>
</feature>
<evidence type="ECO:0000256" key="1">
    <source>
        <dbReference type="SAM" id="SignalP"/>
    </source>
</evidence>
<feature type="domain" description="EGF-like" evidence="2">
    <location>
        <begin position="257"/>
        <end position="296"/>
    </location>
</feature>
<dbReference type="InterPro" id="IPR000742">
    <property type="entry name" value="EGF"/>
</dbReference>
<feature type="chain" id="PRO_5045863482" description="EGF-like domain-containing protein" evidence="1">
    <location>
        <begin position="22"/>
        <end position="446"/>
    </location>
</feature>
<evidence type="ECO:0000313" key="3">
    <source>
        <dbReference type="EMBL" id="CAL8075933.1"/>
    </source>
</evidence>
<proteinExistence type="predicted"/>
<evidence type="ECO:0000313" key="4">
    <source>
        <dbReference type="Proteomes" id="UP001642540"/>
    </source>
</evidence>
<feature type="domain" description="EGF-like" evidence="2">
    <location>
        <begin position="26"/>
        <end position="69"/>
    </location>
</feature>
<name>A0ABP1PSP8_9HEXA</name>
<dbReference type="EMBL" id="CAXLJM020000009">
    <property type="protein sequence ID" value="CAL8075933.1"/>
    <property type="molecule type" value="Genomic_DNA"/>
</dbReference>
<organism evidence="3 4">
    <name type="scientific">Orchesella dallaii</name>
    <dbReference type="NCBI Taxonomy" id="48710"/>
    <lineage>
        <taxon>Eukaryota</taxon>
        <taxon>Metazoa</taxon>
        <taxon>Ecdysozoa</taxon>
        <taxon>Arthropoda</taxon>
        <taxon>Hexapoda</taxon>
        <taxon>Collembola</taxon>
        <taxon>Entomobryomorpha</taxon>
        <taxon>Entomobryoidea</taxon>
        <taxon>Orchesellidae</taxon>
        <taxon>Orchesellinae</taxon>
        <taxon>Orchesella</taxon>
    </lineage>
</organism>
<keyword evidence="1" id="KW-0732">Signal</keyword>
<feature type="domain" description="EGF-like" evidence="2">
    <location>
        <begin position="397"/>
        <end position="446"/>
    </location>
</feature>
<dbReference type="Proteomes" id="UP001642540">
    <property type="component" value="Unassembled WGS sequence"/>
</dbReference>
<dbReference type="PANTHER" id="PTHR39069">
    <property type="entry name" value="ECDYSONE-INDUCIBLE GENE E1, ISOFORM A"/>
    <property type="match status" value="1"/>
</dbReference>
<feature type="domain" description="EGF-like" evidence="2">
    <location>
        <begin position="120"/>
        <end position="154"/>
    </location>
</feature>
<reference evidence="3 4" key="1">
    <citation type="submission" date="2024-08" db="EMBL/GenBank/DDBJ databases">
        <authorList>
            <person name="Cucini C."/>
            <person name="Frati F."/>
        </authorList>
    </citation>
    <scope>NUCLEOTIDE SEQUENCE [LARGE SCALE GENOMIC DNA]</scope>
</reference>
<sequence>MDLLALSFKLMILVPILTTNARSHRECYIFGNSHTCMENANCEALKDAEDFGYCACHSQFYQTANGTCVRKQYGKSCNLNEDCGSDTNLICDEKKICSCNSNHSIYYDNNHECVGNLGASCDEYGKPCGVNATCSNGVCKCSSEFFENSSGECEAKRGHGSSCKDNGDSCKPPFICDSNFQCSCNSSTFLYDNAKDKCSRLVGAACGQDPWNHIIQDCVTNAECTPTTGYYIKSHCNCKSGYRMTLRKTCVVEHDNSCTNEDTQSCDEEREGTLCIEGRCSCRAGHVFDENRRQCVARLHSQCNETLFCAEDTHCEPVPKDHFKLCVCNQGLVEVDNNCHPTVGQPCDFNNVHNRKPSRICDPLAGSLECINGICQCNSMEYFDRGSQKCRGLVGSVCDLGNLDDNGNDKYCTQNAQCVVRRVLVNKQGFCTCKRDLKRTADGLCN</sequence>
<gene>
    <name evidence="3" type="ORF">ODALV1_LOCUS3319</name>
</gene>
<dbReference type="SMART" id="SM00181">
    <property type="entry name" value="EGF"/>
    <property type="match status" value="6"/>
</dbReference>
<keyword evidence="4" id="KW-1185">Reference proteome</keyword>
<protein>
    <recommendedName>
        <fullName evidence="2">EGF-like domain-containing protein</fullName>
    </recommendedName>
</protein>
<comment type="caution">
    <text evidence="3">The sequence shown here is derived from an EMBL/GenBank/DDBJ whole genome shotgun (WGS) entry which is preliminary data.</text>
</comment>
<dbReference type="PANTHER" id="PTHR39069:SF8">
    <property type="entry name" value="FI17111P1"/>
    <property type="match status" value="1"/>
</dbReference>
<feature type="domain" description="EGF-like" evidence="2">
    <location>
        <begin position="162"/>
        <end position="199"/>
    </location>
</feature>
<accession>A0ABP1PSP8</accession>
<feature type="signal peptide" evidence="1">
    <location>
        <begin position="1"/>
        <end position="21"/>
    </location>
</feature>